<dbReference type="InterPro" id="IPR013114">
    <property type="entry name" value="FabA_FabZ"/>
</dbReference>
<comment type="catalytic activity">
    <reaction evidence="9">
        <text>a (3R)-hydroxyacyl-[ACP] = a (2E)-enoyl-[ACP] + H2O</text>
        <dbReference type="Rhea" id="RHEA:13097"/>
        <dbReference type="Rhea" id="RHEA-COMP:9925"/>
        <dbReference type="Rhea" id="RHEA-COMP:9945"/>
        <dbReference type="ChEBI" id="CHEBI:15377"/>
        <dbReference type="ChEBI" id="CHEBI:78784"/>
        <dbReference type="ChEBI" id="CHEBI:78827"/>
        <dbReference type="EC" id="4.2.1.59"/>
    </reaction>
</comment>
<name>A0ABP0EW15_9RICK</name>
<dbReference type="EC" id="4.2.1.59" evidence="9"/>
<dbReference type="Pfam" id="PF07977">
    <property type="entry name" value="FabA"/>
    <property type="match status" value="1"/>
</dbReference>
<keyword evidence="4 9" id="KW-0444">Lipid biosynthesis</keyword>
<evidence type="ECO:0000256" key="1">
    <source>
        <dbReference type="ARBA" id="ARBA00004496"/>
    </source>
</evidence>
<dbReference type="NCBIfam" id="TIGR01750">
    <property type="entry name" value="fabZ"/>
    <property type="match status" value="1"/>
</dbReference>
<gene>
    <name evidence="9 10" type="primary">fabZ</name>
    <name evidence="10" type="ORF">CAXC1_270006</name>
</gene>
<keyword evidence="3 9" id="KW-0963">Cytoplasm</keyword>
<dbReference type="Proteomes" id="UP001314181">
    <property type="component" value="Unassembled WGS sequence"/>
</dbReference>
<dbReference type="EMBL" id="CAWVOK010000019">
    <property type="protein sequence ID" value="CAK8163016.1"/>
    <property type="molecule type" value="Genomic_DNA"/>
</dbReference>
<comment type="subcellular location">
    <subcellularLocation>
        <location evidence="1 9">Cytoplasm</location>
    </subcellularLocation>
</comment>
<organism evidence="10 11">
    <name type="scientific">Candidatus Xenohaliotis californiensis</name>
    <dbReference type="NCBI Taxonomy" id="84677"/>
    <lineage>
        <taxon>Bacteria</taxon>
        <taxon>Pseudomonadati</taxon>
        <taxon>Pseudomonadota</taxon>
        <taxon>Alphaproteobacteria</taxon>
        <taxon>Rickettsiales</taxon>
        <taxon>Anaplasmataceae</taxon>
        <taxon>Candidatus Xenohaliotis</taxon>
    </lineage>
</organism>
<dbReference type="SUPFAM" id="SSF54637">
    <property type="entry name" value="Thioesterase/thiol ester dehydrase-isomerase"/>
    <property type="match status" value="1"/>
</dbReference>
<evidence type="ECO:0000256" key="6">
    <source>
        <dbReference type="ARBA" id="ARBA00023098"/>
    </source>
</evidence>
<keyword evidence="6 9" id="KW-0443">Lipid metabolism</keyword>
<dbReference type="RefSeq" id="WP_338364011.1">
    <property type="nucleotide sequence ID" value="NZ_CAWVOK010000019.1"/>
</dbReference>
<dbReference type="InterPro" id="IPR010084">
    <property type="entry name" value="FabZ"/>
</dbReference>
<sequence length="148" mass="16583">MQNNTLYDISKIMGLLQHRYPMLLIDKIISATTQKIIAIKNVSINEPFFMGHFPKNPIMPGVLIIEAMAQAAGAGTMILKNMQATNNSICYFSSIDKAKFRKPVIPGDILRIEVDIVSNKSGFFKFDCTAKTNDQIATEASIKIFFKY</sequence>
<keyword evidence="7 9" id="KW-0456">Lyase</keyword>
<dbReference type="NCBIfam" id="NF000582">
    <property type="entry name" value="PRK00006.1"/>
    <property type="match status" value="1"/>
</dbReference>
<accession>A0ABP0EW15</accession>
<dbReference type="CDD" id="cd01288">
    <property type="entry name" value="FabZ"/>
    <property type="match status" value="1"/>
</dbReference>
<comment type="similarity">
    <text evidence="2 9">Belongs to the thioester dehydratase family. FabZ subfamily.</text>
</comment>
<evidence type="ECO:0000256" key="8">
    <source>
        <dbReference type="ARBA" id="ARBA00025049"/>
    </source>
</evidence>
<reference evidence="10 11" key="1">
    <citation type="submission" date="2024-01" db="EMBL/GenBank/DDBJ databases">
        <authorList>
            <person name="Kunselman E."/>
        </authorList>
    </citation>
    <scope>NUCLEOTIDE SEQUENCE [LARGE SCALE GENOMIC DNA]</scope>
    <source>
        <strain evidence="10">2 abalone samples</strain>
    </source>
</reference>
<dbReference type="PANTHER" id="PTHR30272">
    <property type="entry name" value="3-HYDROXYACYL-[ACYL-CARRIER-PROTEIN] DEHYDRATASE"/>
    <property type="match status" value="1"/>
</dbReference>
<evidence type="ECO:0000256" key="2">
    <source>
        <dbReference type="ARBA" id="ARBA00009174"/>
    </source>
</evidence>
<feature type="active site" evidence="9">
    <location>
        <position position="52"/>
    </location>
</feature>
<protein>
    <recommendedName>
        <fullName evidence="9">3-hydroxyacyl-[acyl-carrier-protein] dehydratase FabZ</fullName>
        <ecNumber evidence="9">4.2.1.59</ecNumber>
    </recommendedName>
    <alternativeName>
        <fullName evidence="9">(3R)-hydroxymyristoyl-[acyl-carrier-protein] dehydratase</fullName>
        <shortName evidence="9">(3R)-hydroxymyristoyl-ACP dehydrase</shortName>
    </alternativeName>
    <alternativeName>
        <fullName evidence="9">Beta-hydroxyacyl-ACP dehydratase</fullName>
    </alternativeName>
</protein>
<keyword evidence="11" id="KW-1185">Reference proteome</keyword>
<keyword evidence="5 9" id="KW-0441">Lipid A biosynthesis</keyword>
<evidence type="ECO:0000313" key="11">
    <source>
        <dbReference type="Proteomes" id="UP001314181"/>
    </source>
</evidence>
<dbReference type="GO" id="GO:0019171">
    <property type="term" value="F:(3R)-hydroxyacyl-[acyl-carrier-protein] dehydratase activity"/>
    <property type="evidence" value="ECO:0007669"/>
    <property type="project" value="UniProtKB-EC"/>
</dbReference>
<comment type="function">
    <text evidence="8 9">Involved in unsaturated fatty acids biosynthesis. Catalyzes the dehydration of short chain beta-hydroxyacyl-ACPs and long chain saturated and unsaturated beta-hydroxyacyl-ACPs.</text>
</comment>
<comment type="caution">
    <text evidence="10">The sequence shown here is derived from an EMBL/GenBank/DDBJ whole genome shotgun (WGS) entry which is preliminary data.</text>
</comment>
<evidence type="ECO:0000256" key="4">
    <source>
        <dbReference type="ARBA" id="ARBA00022516"/>
    </source>
</evidence>
<dbReference type="HAMAP" id="MF_00406">
    <property type="entry name" value="FabZ"/>
    <property type="match status" value="1"/>
</dbReference>
<evidence type="ECO:0000256" key="7">
    <source>
        <dbReference type="ARBA" id="ARBA00023239"/>
    </source>
</evidence>
<dbReference type="PANTHER" id="PTHR30272:SF1">
    <property type="entry name" value="3-HYDROXYACYL-[ACYL-CARRIER-PROTEIN] DEHYDRATASE"/>
    <property type="match status" value="1"/>
</dbReference>
<evidence type="ECO:0000313" key="10">
    <source>
        <dbReference type="EMBL" id="CAK8163016.1"/>
    </source>
</evidence>
<proteinExistence type="inferred from homology"/>
<evidence type="ECO:0000256" key="9">
    <source>
        <dbReference type="HAMAP-Rule" id="MF_00406"/>
    </source>
</evidence>
<evidence type="ECO:0000256" key="5">
    <source>
        <dbReference type="ARBA" id="ARBA00022556"/>
    </source>
</evidence>
<dbReference type="InterPro" id="IPR029069">
    <property type="entry name" value="HotDog_dom_sf"/>
</dbReference>
<evidence type="ECO:0000256" key="3">
    <source>
        <dbReference type="ARBA" id="ARBA00022490"/>
    </source>
</evidence>
<dbReference type="Gene3D" id="3.10.129.10">
    <property type="entry name" value="Hotdog Thioesterase"/>
    <property type="match status" value="1"/>
</dbReference>